<dbReference type="Proteomes" id="UP000325577">
    <property type="component" value="Linkage Group LG2"/>
</dbReference>
<dbReference type="PANTHER" id="PTHR45662">
    <property type="entry name" value="PHOSPHATIDYLINOSITIDE PHOSPHATASE SAC1"/>
    <property type="match status" value="1"/>
</dbReference>
<proteinExistence type="predicted"/>
<dbReference type="InterPro" id="IPR002013">
    <property type="entry name" value="SAC_dom"/>
</dbReference>
<feature type="domain" description="SAC" evidence="2">
    <location>
        <begin position="117"/>
        <end position="445"/>
    </location>
</feature>
<dbReference type="GO" id="GO:0046856">
    <property type="term" value="P:phosphatidylinositol dephosphorylation"/>
    <property type="evidence" value="ECO:0007669"/>
    <property type="project" value="TreeGrafter"/>
</dbReference>
<keyword evidence="4" id="KW-1185">Reference proteome</keyword>
<gene>
    <name evidence="3" type="ORF">F0562_006793</name>
</gene>
<sequence length="582" mass="66385">MRLWEFPDQYVVEPTDGSSGSCLAISRVDGSMNLIDDIPQCSSLRVPKIQTIFGIVGMLKLVAGSYLLVITERECVGSYLGHPIFKVSSLKVFPCDHSLKISPEEQKKMETEFSGLLNVAERTPGLHFSYDVNITLSAQRLHDLGDESKLLPLWRQADPRFLWNNYMLEVLIDNKLDPYLLPVVQGTFQNFQAAIGKDIIDVTLIARRCTRRTGTRMWRRGADSDGYVANFVESEQIMQLNGHTASFVQVRGSIPLLWDQIVDLTYKPKFEIVRLEEAPRVVERHFLDLRKKYGNVLAVDLVNKHGGEGRLSEKFSGAMQHIFSDDLRYLHFDFHRICGHVHFERLSILYDQIEDFLIKNRYLLLNEKGEKVEGQLGVVRTNCIDCLDRTNVTQSMIGQKMLEFQLRRIGIFDAEETISKHPNFDESFKILWANHGDDISIQYSGTPALKGDFVRFGQRTIQGILKDGWNSLVRYYLNNFCDGTKQDTIDLLQGHYIVSVSRDITPASQKGGLEAFASFPLALSLIITGFFLATTSLRQVRYDIWHLFFSIMWASLSLAIAAFVRANGRVFCNRPRLHKPPC</sequence>
<dbReference type="PANTHER" id="PTHR45662:SF2">
    <property type="entry name" value="PHOSPHATIDYLINOSITOL-3-PHOSPHATASE SAC1"/>
    <property type="match status" value="1"/>
</dbReference>
<dbReference type="PROSITE" id="PS50275">
    <property type="entry name" value="SAC"/>
    <property type="match status" value="1"/>
</dbReference>
<keyword evidence="1" id="KW-1133">Transmembrane helix</keyword>
<dbReference type="OrthoDB" id="405996at2759"/>
<dbReference type="AlphaFoldDB" id="A0A5J5ALV8"/>
<name>A0A5J5ALV8_9ASTE</name>
<protein>
    <recommendedName>
        <fullName evidence="2">SAC domain-containing protein</fullName>
    </recommendedName>
</protein>
<dbReference type="GO" id="GO:0005783">
    <property type="term" value="C:endoplasmic reticulum"/>
    <property type="evidence" value="ECO:0007669"/>
    <property type="project" value="TreeGrafter"/>
</dbReference>
<dbReference type="GO" id="GO:0043812">
    <property type="term" value="F:phosphatidylinositol-4-phosphate phosphatase activity"/>
    <property type="evidence" value="ECO:0007669"/>
    <property type="project" value="TreeGrafter"/>
</dbReference>
<evidence type="ECO:0000259" key="2">
    <source>
        <dbReference type="PROSITE" id="PS50275"/>
    </source>
</evidence>
<keyword evidence="1" id="KW-0472">Membrane</keyword>
<keyword evidence="1" id="KW-0812">Transmembrane</keyword>
<reference evidence="3 4" key="1">
    <citation type="submission" date="2019-09" db="EMBL/GenBank/DDBJ databases">
        <title>A chromosome-level genome assembly of the Chinese tupelo Nyssa sinensis.</title>
        <authorList>
            <person name="Yang X."/>
            <person name="Kang M."/>
            <person name="Yang Y."/>
            <person name="Xiong H."/>
            <person name="Wang M."/>
            <person name="Zhang Z."/>
            <person name="Wang Z."/>
            <person name="Wu H."/>
            <person name="Ma T."/>
            <person name="Liu J."/>
            <person name="Xi Z."/>
        </authorList>
    </citation>
    <scope>NUCLEOTIDE SEQUENCE [LARGE SCALE GENOMIC DNA]</scope>
    <source>
        <strain evidence="3">J267</strain>
        <tissue evidence="3">Leaf</tissue>
    </source>
</reference>
<feature type="transmembrane region" description="Helical" evidence="1">
    <location>
        <begin position="515"/>
        <end position="533"/>
    </location>
</feature>
<accession>A0A5J5ALV8</accession>
<dbReference type="Pfam" id="PF02383">
    <property type="entry name" value="Syja_N"/>
    <property type="match status" value="1"/>
</dbReference>
<evidence type="ECO:0000313" key="3">
    <source>
        <dbReference type="EMBL" id="KAA8532065.1"/>
    </source>
</evidence>
<evidence type="ECO:0000313" key="4">
    <source>
        <dbReference type="Proteomes" id="UP000325577"/>
    </source>
</evidence>
<organism evidence="3 4">
    <name type="scientific">Nyssa sinensis</name>
    <dbReference type="NCBI Taxonomy" id="561372"/>
    <lineage>
        <taxon>Eukaryota</taxon>
        <taxon>Viridiplantae</taxon>
        <taxon>Streptophyta</taxon>
        <taxon>Embryophyta</taxon>
        <taxon>Tracheophyta</taxon>
        <taxon>Spermatophyta</taxon>
        <taxon>Magnoliopsida</taxon>
        <taxon>eudicotyledons</taxon>
        <taxon>Gunneridae</taxon>
        <taxon>Pentapetalae</taxon>
        <taxon>asterids</taxon>
        <taxon>Cornales</taxon>
        <taxon>Nyssaceae</taxon>
        <taxon>Nyssa</taxon>
    </lineage>
</organism>
<dbReference type="EMBL" id="CM018043">
    <property type="protein sequence ID" value="KAA8532065.1"/>
    <property type="molecule type" value="Genomic_DNA"/>
</dbReference>
<evidence type="ECO:0000256" key="1">
    <source>
        <dbReference type="SAM" id="Phobius"/>
    </source>
</evidence>
<feature type="transmembrane region" description="Helical" evidence="1">
    <location>
        <begin position="545"/>
        <end position="564"/>
    </location>
</feature>